<feature type="compositionally biased region" description="Basic and acidic residues" evidence="2">
    <location>
        <begin position="408"/>
        <end position="437"/>
    </location>
</feature>
<feature type="compositionally biased region" description="Acidic residues" evidence="2">
    <location>
        <begin position="455"/>
        <end position="465"/>
    </location>
</feature>
<organism evidence="3">
    <name type="scientific">Pseudo-nitzschia australis</name>
    <dbReference type="NCBI Taxonomy" id="44445"/>
    <lineage>
        <taxon>Eukaryota</taxon>
        <taxon>Sar</taxon>
        <taxon>Stramenopiles</taxon>
        <taxon>Ochrophyta</taxon>
        <taxon>Bacillariophyta</taxon>
        <taxon>Bacillariophyceae</taxon>
        <taxon>Bacillariophycidae</taxon>
        <taxon>Bacillariales</taxon>
        <taxon>Bacillariaceae</taxon>
        <taxon>Pseudo-nitzschia</taxon>
    </lineage>
</organism>
<feature type="compositionally biased region" description="Basic residues" evidence="2">
    <location>
        <begin position="42"/>
        <end position="57"/>
    </location>
</feature>
<sequence length="631" mass="71779">MNDFANMRVWKSEEATSDNPICLEDVIGVNDNNIYAQIPEKKKSRSGKKKKRRRRKKFTDEESTVANSVLSSILSESEDFSADDEDINNNVVNINQTTDQHKFVAQTNLMTLDEDMPSPQVNYYLGNANDGTPGSPFDAEKQHRQGRLEQIKARRNQRKIQREQMYPSSDEEEYPNQDVHDDEDFSNNRFTGNNNKPAVNRVDGDFDDDDLSNNPFSDKNQTNGVYADVDLTKNSFADKNQSDTVDDNDDDLTNNPFSDKNQSNAVDGDDDAEDDDDDDLSKNPFSNKNPSNAVEGDDAVGDKDDDDLSKNPFSDKNPSNAIEDDEDDNGDDLSKNPFSDKNPSNAVEDDEDDNGDDLSKNPFSDKKAIEKPTTDDDLSMNLFSGGDADEESDLSSTIRPPPRSTYLAEEKVKYQQQQKKDAIKRFDDNDSMKVKNDEDYDDDDSISAPSAALSEEAESDEEDILESSRRLLRCVDQRIQYQQQNDEVASLKQDMERMKTQAEAMAEQLRRAVETKCDLVLAQNEMERRHEQDLISKDYELRELRIYIQDILEQQAKSELNFMNEISSLACTLEADKAKHSEQVEEKDSRIFQLETRVEFMRVASVRGSSKSAYRSRYSDAVTKELTPSYE</sequence>
<feature type="coiled-coil region" evidence="1">
    <location>
        <begin position="474"/>
        <end position="515"/>
    </location>
</feature>
<reference evidence="3" key="1">
    <citation type="submission" date="2021-01" db="EMBL/GenBank/DDBJ databases">
        <authorList>
            <person name="Corre E."/>
            <person name="Pelletier E."/>
            <person name="Niang G."/>
            <person name="Scheremetjew M."/>
            <person name="Finn R."/>
            <person name="Kale V."/>
            <person name="Holt S."/>
            <person name="Cochrane G."/>
            <person name="Meng A."/>
            <person name="Brown T."/>
            <person name="Cohen L."/>
        </authorList>
    </citation>
    <scope>NUCLEOTIDE SEQUENCE</scope>
    <source>
        <strain evidence="3">10249 10 AB</strain>
    </source>
</reference>
<feature type="compositionally biased region" description="Low complexity" evidence="2">
    <location>
        <begin position="282"/>
        <end position="294"/>
    </location>
</feature>
<feature type="compositionally biased region" description="Acidic residues" evidence="2">
    <location>
        <begin position="322"/>
        <end position="331"/>
    </location>
</feature>
<feature type="compositionally biased region" description="Acidic residues" evidence="2">
    <location>
        <begin position="347"/>
        <end position="356"/>
    </location>
</feature>
<evidence type="ECO:0000256" key="2">
    <source>
        <dbReference type="SAM" id="MobiDB-lite"/>
    </source>
</evidence>
<feature type="compositionally biased region" description="Polar residues" evidence="2">
    <location>
        <begin position="187"/>
        <end position="197"/>
    </location>
</feature>
<feature type="compositionally biased region" description="Acidic residues" evidence="2">
    <location>
        <begin position="169"/>
        <end position="185"/>
    </location>
</feature>
<proteinExistence type="predicted"/>
<protein>
    <submittedName>
        <fullName evidence="3">Uncharacterized protein</fullName>
    </submittedName>
</protein>
<feature type="compositionally biased region" description="Acidic residues" evidence="2">
    <location>
        <begin position="267"/>
        <end position="279"/>
    </location>
</feature>
<feature type="compositionally biased region" description="Polar residues" evidence="2">
    <location>
        <begin position="311"/>
        <end position="320"/>
    </location>
</feature>
<keyword evidence="1" id="KW-0175">Coiled coil</keyword>
<evidence type="ECO:0000256" key="1">
    <source>
        <dbReference type="SAM" id="Coils"/>
    </source>
</evidence>
<dbReference type="EMBL" id="HBIX01024508">
    <property type="protein sequence ID" value="CAE0724191.1"/>
    <property type="molecule type" value="Transcribed_RNA"/>
</dbReference>
<name>A0A7S4EN08_9STRA</name>
<feature type="compositionally biased region" description="Polar residues" evidence="2">
    <location>
        <begin position="212"/>
        <end position="224"/>
    </location>
</feature>
<evidence type="ECO:0000313" key="3">
    <source>
        <dbReference type="EMBL" id="CAE0724191.1"/>
    </source>
</evidence>
<feature type="compositionally biased region" description="Basic and acidic residues" evidence="2">
    <location>
        <begin position="357"/>
        <end position="374"/>
    </location>
</feature>
<accession>A0A7S4EN08</accession>
<feature type="compositionally biased region" description="Basic and acidic residues" evidence="2">
    <location>
        <begin position="138"/>
        <end position="152"/>
    </location>
</feature>
<feature type="compositionally biased region" description="Polar residues" evidence="2">
    <location>
        <begin position="256"/>
        <end position="265"/>
    </location>
</feature>
<feature type="compositionally biased region" description="Polar residues" evidence="2">
    <location>
        <begin position="336"/>
        <end position="345"/>
    </location>
</feature>
<feature type="region of interest" description="Disordered" evidence="2">
    <location>
        <begin position="39"/>
        <end position="62"/>
    </location>
</feature>
<feature type="region of interest" description="Disordered" evidence="2">
    <location>
        <begin position="125"/>
        <end position="465"/>
    </location>
</feature>
<gene>
    <name evidence="3" type="ORF">PAUS00366_LOCUS16947</name>
</gene>
<feature type="compositionally biased region" description="Acidic residues" evidence="2">
    <location>
        <begin position="295"/>
        <end position="307"/>
    </location>
</feature>
<dbReference type="AlphaFoldDB" id="A0A7S4EN08"/>